<protein>
    <submittedName>
        <fullName evidence="7">Pancreatic lipase-related protein 2</fullName>
    </submittedName>
</protein>
<feature type="domain" description="Lipase" evidence="5">
    <location>
        <begin position="67"/>
        <end position="307"/>
    </location>
</feature>
<dbReference type="PANTHER" id="PTHR11610">
    <property type="entry name" value="LIPASE"/>
    <property type="match status" value="1"/>
</dbReference>
<evidence type="ECO:0000259" key="5">
    <source>
        <dbReference type="Pfam" id="PF00151"/>
    </source>
</evidence>
<reference evidence="7" key="1">
    <citation type="submission" date="2025-08" db="UniProtKB">
        <authorList>
            <consortium name="RefSeq"/>
        </authorList>
    </citation>
    <scope>IDENTIFICATION</scope>
</reference>
<dbReference type="InterPro" id="IPR029058">
    <property type="entry name" value="AB_hydrolase_fold"/>
</dbReference>
<sequence length="321" mass="34374">MADLDICLVVDTPFVVILVCAITAATVKDGKYSRFAHIRDDEGVLRRVDLEAAPNTDFIKHVARNPANNAYYLYTRQNPTSPQELTFNAASITSSNFNANAPTVVSVHGWWGNADTSNNVVIRNAFLEKGDYNVIVMDWSQLAAQDYVTAVAGIPAVGGGLGQFLNFLGLTTGIAFESIHLAGFSLGAHVVGNAGKQLNGRLARITGLDPAGPLWDLNPNRLHSSDAIYVEAIHTDASPNGVGIGFMVTVGHVDFFPNGGLAQPGCTTSQCHHNRAWEMFAASVTYDHLTGRQCSSISQVLNDNCVGQSLNMGNADLQKRG</sequence>
<keyword evidence="3" id="KW-0964">Secreted</keyword>
<organism evidence="6 7">
    <name type="scientific">Bicyclus anynana</name>
    <name type="common">Squinting bush brown butterfly</name>
    <dbReference type="NCBI Taxonomy" id="110368"/>
    <lineage>
        <taxon>Eukaryota</taxon>
        <taxon>Metazoa</taxon>
        <taxon>Ecdysozoa</taxon>
        <taxon>Arthropoda</taxon>
        <taxon>Hexapoda</taxon>
        <taxon>Insecta</taxon>
        <taxon>Pterygota</taxon>
        <taxon>Neoptera</taxon>
        <taxon>Endopterygota</taxon>
        <taxon>Lepidoptera</taxon>
        <taxon>Glossata</taxon>
        <taxon>Ditrysia</taxon>
        <taxon>Papilionoidea</taxon>
        <taxon>Nymphalidae</taxon>
        <taxon>Satyrinae</taxon>
        <taxon>Satyrini</taxon>
        <taxon>Mycalesina</taxon>
        <taxon>Bicyclus</taxon>
    </lineage>
</organism>
<evidence type="ECO:0000256" key="3">
    <source>
        <dbReference type="ARBA" id="ARBA00022525"/>
    </source>
</evidence>
<dbReference type="GeneID" id="112048420"/>
<name>A0ABM3LID5_BICAN</name>
<dbReference type="InterPro" id="IPR033906">
    <property type="entry name" value="Lipase_N"/>
</dbReference>
<dbReference type="Pfam" id="PF00151">
    <property type="entry name" value="Lipase"/>
    <property type="match status" value="1"/>
</dbReference>
<dbReference type="CDD" id="cd00707">
    <property type="entry name" value="Pancreat_lipase_like"/>
    <property type="match status" value="1"/>
</dbReference>
<comment type="subcellular location">
    <subcellularLocation>
        <location evidence="1">Secreted</location>
    </subcellularLocation>
</comment>
<dbReference type="Gene3D" id="3.40.50.1820">
    <property type="entry name" value="alpha/beta hydrolase"/>
    <property type="match status" value="1"/>
</dbReference>
<keyword evidence="6" id="KW-1185">Reference proteome</keyword>
<dbReference type="PRINTS" id="PR00821">
    <property type="entry name" value="TAGLIPASE"/>
</dbReference>
<dbReference type="InterPro" id="IPR013818">
    <property type="entry name" value="Lipase"/>
</dbReference>
<dbReference type="SUPFAM" id="SSF53474">
    <property type="entry name" value="alpha/beta-Hydrolases"/>
    <property type="match status" value="1"/>
</dbReference>
<dbReference type="Proteomes" id="UP001652582">
    <property type="component" value="Chromosome 8"/>
</dbReference>
<evidence type="ECO:0000313" key="7">
    <source>
        <dbReference type="RefSeq" id="XP_052738838.1"/>
    </source>
</evidence>
<proteinExistence type="inferred from homology"/>
<evidence type="ECO:0000313" key="6">
    <source>
        <dbReference type="Proteomes" id="UP001652582"/>
    </source>
</evidence>
<evidence type="ECO:0000256" key="4">
    <source>
        <dbReference type="RuleBase" id="RU004262"/>
    </source>
</evidence>
<evidence type="ECO:0000256" key="2">
    <source>
        <dbReference type="ARBA" id="ARBA00010701"/>
    </source>
</evidence>
<comment type="similarity">
    <text evidence="2 4">Belongs to the AB hydrolase superfamily. Lipase family.</text>
</comment>
<dbReference type="PANTHER" id="PTHR11610:SF169">
    <property type="entry name" value="GH15759P-RELATED"/>
    <property type="match status" value="1"/>
</dbReference>
<dbReference type="RefSeq" id="XP_052738838.1">
    <property type="nucleotide sequence ID" value="XM_052882878.1"/>
</dbReference>
<evidence type="ECO:0000256" key="1">
    <source>
        <dbReference type="ARBA" id="ARBA00004613"/>
    </source>
</evidence>
<dbReference type="InterPro" id="IPR000734">
    <property type="entry name" value="TAG_lipase"/>
</dbReference>
<accession>A0ABM3LID5</accession>
<gene>
    <name evidence="7" type="primary">LOC112048420</name>
</gene>